<dbReference type="InterPro" id="IPR012312">
    <property type="entry name" value="Hemerythrin-like"/>
</dbReference>
<name>A0A3A4BAI8_9ACTN</name>
<dbReference type="Gene3D" id="1.20.120.520">
    <property type="entry name" value="nmb1532 protein domain like"/>
    <property type="match status" value="1"/>
</dbReference>
<evidence type="ECO:0000259" key="2">
    <source>
        <dbReference type="Pfam" id="PF01814"/>
    </source>
</evidence>
<reference evidence="3 4" key="1">
    <citation type="submission" date="2018-09" db="EMBL/GenBank/DDBJ databases">
        <title>YIM 75507 draft genome.</title>
        <authorList>
            <person name="Tang S."/>
            <person name="Feng Y."/>
        </authorList>
    </citation>
    <scope>NUCLEOTIDE SEQUENCE [LARGE SCALE GENOMIC DNA]</scope>
    <source>
        <strain evidence="3 4">YIM 75507</strain>
    </source>
</reference>
<evidence type="ECO:0000313" key="4">
    <source>
        <dbReference type="Proteomes" id="UP000265768"/>
    </source>
</evidence>
<gene>
    <name evidence="3" type="ORF">D5H75_03995</name>
</gene>
<organism evidence="3 4">
    <name type="scientific">Bailinhaonella thermotolerans</name>
    <dbReference type="NCBI Taxonomy" id="1070861"/>
    <lineage>
        <taxon>Bacteria</taxon>
        <taxon>Bacillati</taxon>
        <taxon>Actinomycetota</taxon>
        <taxon>Actinomycetes</taxon>
        <taxon>Streptosporangiales</taxon>
        <taxon>Streptosporangiaceae</taxon>
        <taxon>Bailinhaonella</taxon>
    </lineage>
</organism>
<dbReference type="Proteomes" id="UP000265768">
    <property type="component" value="Unassembled WGS sequence"/>
</dbReference>
<feature type="domain" description="Hemerythrin-like" evidence="2">
    <location>
        <begin position="97"/>
        <end position="221"/>
    </location>
</feature>
<evidence type="ECO:0000313" key="3">
    <source>
        <dbReference type="EMBL" id="RJL35939.1"/>
    </source>
</evidence>
<dbReference type="AlphaFoldDB" id="A0A3A4BAI8"/>
<feature type="region of interest" description="Disordered" evidence="1">
    <location>
        <begin position="11"/>
        <end position="31"/>
    </location>
</feature>
<accession>A0A3A4BAI8</accession>
<dbReference type="Pfam" id="PF01814">
    <property type="entry name" value="Hemerythrin"/>
    <property type="match status" value="1"/>
</dbReference>
<protein>
    <submittedName>
        <fullName evidence="3">Hemerythrin domain-containing protein</fullName>
    </submittedName>
</protein>
<dbReference type="CDD" id="cd12108">
    <property type="entry name" value="Hr-like"/>
    <property type="match status" value="1"/>
</dbReference>
<proteinExistence type="predicted"/>
<dbReference type="EMBL" id="QZEY01000001">
    <property type="protein sequence ID" value="RJL35939.1"/>
    <property type="molecule type" value="Genomic_DNA"/>
</dbReference>
<keyword evidence="4" id="KW-1185">Reference proteome</keyword>
<comment type="caution">
    <text evidence="3">The sequence shown here is derived from an EMBL/GenBank/DDBJ whole genome shotgun (WGS) entry which is preliminary data.</text>
</comment>
<evidence type="ECO:0000256" key="1">
    <source>
        <dbReference type="SAM" id="MobiDB-lite"/>
    </source>
</evidence>
<sequence length="295" mass="32229">MLISAFQTMWSGAHAPASRPPPAGTPRGGARRTFAGVLPVADGSTLGGAAFRLPGAGLPHTTDGRQAAARTLDGMRQIRIPPVAPRRPGEPEADLTALVVIHRAMLTDLDRLAAMLSSPGEPPASPERAAAVRDYTASLLTEIDHHHVNEDDVLWPVIERSAGQVIDLGPLTDDHHALAPVLARCRSVLHRDDRTLGRALGELRDLLADHIGDEEREVFPVIRRHVPRAALAWVAKTIEKRAPLRQMVFTVPWLARHAEPAELDRLLRDAGPPARLLLAATRRRWRARERLVFGT</sequence>